<evidence type="ECO:0000313" key="2">
    <source>
        <dbReference type="Proteomes" id="UP001501523"/>
    </source>
</evidence>
<organism evidence="1 2">
    <name type="scientific">Dokdonella soli</name>
    <dbReference type="NCBI Taxonomy" id="529810"/>
    <lineage>
        <taxon>Bacteria</taxon>
        <taxon>Pseudomonadati</taxon>
        <taxon>Pseudomonadota</taxon>
        <taxon>Gammaproteobacteria</taxon>
        <taxon>Lysobacterales</taxon>
        <taxon>Rhodanobacteraceae</taxon>
        <taxon>Dokdonella</taxon>
    </lineage>
</organism>
<dbReference type="Proteomes" id="UP001501523">
    <property type="component" value="Unassembled WGS sequence"/>
</dbReference>
<proteinExistence type="predicted"/>
<protein>
    <submittedName>
        <fullName evidence="1">Uncharacterized protein</fullName>
    </submittedName>
</protein>
<gene>
    <name evidence="1" type="ORF">GCM10009105_33110</name>
</gene>
<evidence type="ECO:0000313" key="1">
    <source>
        <dbReference type="EMBL" id="GAA0722155.1"/>
    </source>
</evidence>
<dbReference type="EMBL" id="BAAAEU010000024">
    <property type="protein sequence ID" value="GAA0722155.1"/>
    <property type="molecule type" value="Genomic_DNA"/>
</dbReference>
<sequence length="155" mass="16736">MSAPVTPAQALAFVERHGIVLEAARRGAIPSLADAVAGEPIRGNWWSHPKSRAIFAATRAVRDAPEVLVCRLVDGKVSFVHARLWPALVRFADRFPAPHLARLREIHSESGAHRIEETPFPDWLDADIIASARSLDEAAARAALDAALAVVMATP</sequence>
<reference evidence="1 2" key="1">
    <citation type="journal article" date="2019" name="Int. J. Syst. Evol. Microbiol.">
        <title>The Global Catalogue of Microorganisms (GCM) 10K type strain sequencing project: providing services to taxonomists for standard genome sequencing and annotation.</title>
        <authorList>
            <consortium name="The Broad Institute Genomics Platform"/>
            <consortium name="The Broad Institute Genome Sequencing Center for Infectious Disease"/>
            <person name="Wu L."/>
            <person name="Ma J."/>
        </authorList>
    </citation>
    <scope>NUCLEOTIDE SEQUENCE [LARGE SCALE GENOMIC DNA]</scope>
    <source>
        <strain evidence="1 2">JCM 15421</strain>
    </source>
</reference>
<comment type="caution">
    <text evidence="1">The sequence shown here is derived from an EMBL/GenBank/DDBJ whole genome shotgun (WGS) entry which is preliminary data.</text>
</comment>
<name>A0ABN1IVG3_9GAMM</name>
<keyword evidence="2" id="KW-1185">Reference proteome</keyword>
<accession>A0ABN1IVG3</accession>